<sequence>MLVYLSSSSKKSPIAHFKGHLGYMERQYHRYTPIKITVSLLWPFLRFTGLSFKSSTGIFHASKLYPFTEKLEKMVLSRKKYCKFETEVWKTIPEQNSRSK</sequence>
<comment type="caution">
    <text evidence="1">The sequence shown here is derived from an EMBL/GenBank/DDBJ whole genome shotgun (WGS) entry which is preliminary data.</text>
</comment>
<dbReference type="AlphaFoldDB" id="A0A151MDY2"/>
<organism evidence="1 2">
    <name type="scientific">Alligator mississippiensis</name>
    <name type="common">American alligator</name>
    <dbReference type="NCBI Taxonomy" id="8496"/>
    <lineage>
        <taxon>Eukaryota</taxon>
        <taxon>Metazoa</taxon>
        <taxon>Chordata</taxon>
        <taxon>Craniata</taxon>
        <taxon>Vertebrata</taxon>
        <taxon>Euteleostomi</taxon>
        <taxon>Archelosauria</taxon>
        <taxon>Archosauria</taxon>
        <taxon>Crocodylia</taxon>
        <taxon>Alligatoridae</taxon>
        <taxon>Alligatorinae</taxon>
        <taxon>Alligator</taxon>
    </lineage>
</organism>
<dbReference type="EMBL" id="AKHW03006231">
    <property type="protein sequence ID" value="KYO22699.1"/>
    <property type="molecule type" value="Genomic_DNA"/>
</dbReference>
<evidence type="ECO:0000313" key="2">
    <source>
        <dbReference type="Proteomes" id="UP000050525"/>
    </source>
</evidence>
<gene>
    <name evidence="1" type="ORF">Y1Q_0003204</name>
</gene>
<accession>A0A151MDY2</accession>
<evidence type="ECO:0000313" key="1">
    <source>
        <dbReference type="EMBL" id="KYO22699.1"/>
    </source>
</evidence>
<reference evidence="1 2" key="1">
    <citation type="journal article" date="2012" name="Genome Biol.">
        <title>Sequencing three crocodilian genomes to illuminate the evolution of archosaurs and amniotes.</title>
        <authorList>
            <person name="St John J.A."/>
            <person name="Braun E.L."/>
            <person name="Isberg S.R."/>
            <person name="Miles L.G."/>
            <person name="Chong A.Y."/>
            <person name="Gongora J."/>
            <person name="Dalzell P."/>
            <person name="Moran C."/>
            <person name="Bed'hom B."/>
            <person name="Abzhanov A."/>
            <person name="Burgess S.C."/>
            <person name="Cooksey A.M."/>
            <person name="Castoe T.A."/>
            <person name="Crawford N.G."/>
            <person name="Densmore L.D."/>
            <person name="Drew J.C."/>
            <person name="Edwards S.V."/>
            <person name="Faircloth B.C."/>
            <person name="Fujita M.K."/>
            <person name="Greenwold M.J."/>
            <person name="Hoffmann F.G."/>
            <person name="Howard J.M."/>
            <person name="Iguchi T."/>
            <person name="Janes D.E."/>
            <person name="Khan S.Y."/>
            <person name="Kohno S."/>
            <person name="de Koning A.J."/>
            <person name="Lance S.L."/>
            <person name="McCarthy F.M."/>
            <person name="McCormack J.E."/>
            <person name="Merchant M.E."/>
            <person name="Peterson D.G."/>
            <person name="Pollock D.D."/>
            <person name="Pourmand N."/>
            <person name="Raney B.J."/>
            <person name="Roessler K.A."/>
            <person name="Sanford J.R."/>
            <person name="Sawyer R.H."/>
            <person name="Schmidt C.J."/>
            <person name="Triplett E.W."/>
            <person name="Tuberville T.D."/>
            <person name="Venegas-Anaya M."/>
            <person name="Howard J.T."/>
            <person name="Jarvis E.D."/>
            <person name="Guillette L.J.Jr."/>
            <person name="Glenn T.C."/>
            <person name="Green R.E."/>
            <person name="Ray D.A."/>
        </authorList>
    </citation>
    <scope>NUCLEOTIDE SEQUENCE [LARGE SCALE GENOMIC DNA]</scope>
    <source>
        <strain evidence="1">KSC_2009_1</strain>
    </source>
</reference>
<keyword evidence="2" id="KW-1185">Reference proteome</keyword>
<name>A0A151MDY2_ALLMI</name>
<protein>
    <submittedName>
        <fullName evidence="1">Uncharacterized protein</fullName>
    </submittedName>
</protein>
<dbReference type="Proteomes" id="UP000050525">
    <property type="component" value="Unassembled WGS sequence"/>
</dbReference>
<proteinExistence type="predicted"/>